<name>A0A087SJX3_AUXPR</name>
<sequence>MASDCVCDTVALLLEKLQVPADGPLGDDVGRFLAPVVTVLSYPDLLRYPALVAALGSILGRLVEEFDLGLERSEEIYAGARSLVEAWGVLDEQAARLLAADLRGILDLLVEGAALTQRADLDRDVLDTALLAAVAAAQDPGQGSDAELAAAIRGLLGPILRGPAASTRHLCGPVTAAGLSLLASERLTGTQLAATSSEWMPALTVASCDDVAAATTLLAAAAKLQAGSAAARGPGGGAAQAQPVPGARPFDDSMLGGFIATQGLSSTLARQLDGEAYGETAAVAVGSAPLFVAERLLAIAGGALTRWARTAAWARQPAGWAPDLARALGSLLAAGPLRTAAGDFLAAATRLPLPAAFSVLRRMHPGMWPEEAAATDSPDAGPASGGRGSGARRVQREETRRPLADFQAAFGVRPLASAGGHWRHAGQQPARAGPSAAPAACETIDLTEGASPARPTSPQEPAGAGGAPPLACPAIKVISPPSYKRAGGSPVAKDGLPPWLLQRTPASPGGRGPRAALPPAVTLAQLLSEVLSLSPGSLEARPLDPGVRMEQRFESMDAYVQARGRGGRVHTKEATVF</sequence>
<organism evidence="2 3">
    <name type="scientific">Auxenochlorella protothecoides</name>
    <name type="common">Green microalga</name>
    <name type="synonym">Chlorella protothecoides</name>
    <dbReference type="NCBI Taxonomy" id="3075"/>
    <lineage>
        <taxon>Eukaryota</taxon>
        <taxon>Viridiplantae</taxon>
        <taxon>Chlorophyta</taxon>
        <taxon>core chlorophytes</taxon>
        <taxon>Trebouxiophyceae</taxon>
        <taxon>Chlorellales</taxon>
        <taxon>Chlorellaceae</taxon>
        <taxon>Auxenochlorella</taxon>
    </lineage>
</organism>
<evidence type="ECO:0000313" key="3">
    <source>
        <dbReference type="Proteomes" id="UP000028924"/>
    </source>
</evidence>
<feature type="compositionally biased region" description="Low complexity" evidence="1">
    <location>
        <begin position="459"/>
        <end position="468"/>
    </location>
</feature>
<dbReference type="EMBL" id="KL662125">
    <property type="protein sequence ID" value="KFM26027.1"/>
    <property type="molecule type" value="Genomic_DNA"/>
</dbReference>
<feature type="compositionally biased region" description="Low complexity" evidence="1">
    <location>
        <begin position="425"/>
        <end position="440"/>
    </location>
</feature>
<protein>
    <submittedName>
        <fullName evidence="2">Uncharacterized protein</fullName>
    </submittedName>
</protein>
<dbReference type="AlphaFoldDB" id="A0A087SJX3"/>
<feature type="region of interest" description="Disordered" evidence="1">
    <location>
        <begin position="370"/>
        <end position="402"/>
    </location>
</feature>
<gene>
    <name evidence="2" type="ORF">F751_3665</name>
</gene>
<dbReference type="GeneID" id="23615056"/>
<accession>A0A087SJX3</accession>
<evidence type="ECO:0000256" key="1">
    <source>
        <dbReference type="SAM" id="MobiDB-lite"/>
    </source>
</evidence>
<dbReference type="Proteomes" id="UP000028924">
    <property type="component" value="Unassembled WGS sequence"/>
</dbReference>
<evidence type="ECO:0000313" key="2">
    <source>
        <dbReference type="EMBL" id="KFM26027.1"/>
    </source>
</evidence>
<reference evidence="2 3" key="1">
    <citation type="journal article" date="2014" name="BMC Genomics">
        <title>Oil accumulation mechanisms of the oleaginous microalga Chlorella protothecoides revealed through its genome, transcriptomes, and proteomes.</title>
        <authorList>
            <person name="Gao C."/>
            <person name="Wang Y."/>
            <person name="Shen Y."/>
            <person name="Yan D."/>
            <person name="He X."/>
            <person name="Dai J."/>
            <person name="Wu Q."/>
        </authorList>
    </citation>
    <scope>NUCLEOTIDE SEQUENCE [LARGE SCALE GENOMIC DNA]</scope>
    <source>
        <strain evidence="2 3">0710</strain>
    </source>
</reference>
<feature type="region of interest" description="Disordered" evidence="1">
    <location>
        <begin position="419"/>
        <end position="468"/>
    </location>
</feature>
<proteinExistence type="predicted"/>
<dbReference type="KEGG" id="apro:F751_3665"/>
<dbReference type="RefSeq" id="XP_011398923.1">
    <property type="nucleotide sequence ID" value="XM_011400621.1"/>
</dbReference>
<keyword evidence="3" id="KW-1185">Reference proteome</keyword>